<keyword evidence="2" id="KW-0812">Transmembrane</keyword>
<reference evidence="3" key="2">
    <citation type="submission" date="2020-05" db="UniProtKB">
        <authorList>
            <consortium name="EnsemblMetazoa"/>
        </authorList>
    </citation>
    <scope>IDENTIFICATION</scope>
    <source>
        <strain evidence="3">IAEA</strain>
    </source>
</reference>
<feature type="transmembrane region" description="Helical" evidence="2">
    <location>
        <begin position="43"/>
        <end position="66"/>
    </location>
</feature>
<dbReference type="AlphaFoldDB" id="A0A1A9WTU9"/>
<dbReference type="VEuPathDB" id="VectorBase:GBRI031712"/>
<evidence type="ECO:0000313" key="4">
    <source>
        <dbReference type="Proteomes" id="UP000091820"/>
    </source>
</evidence>
<accession>A0A1A9WTU9</accession>
<proteinExistence type="predicted"/>
<name>A0A1A9WTU9_9MUSC</name>
<dbReference type="Proteomes" id="UP000091820">
    <property type="component" value="Unassembled WGS sequence"/>
</dbReference>
<evidence type="ECO:0000313" key="3">
    <source>
        <dbReference type="EnsemblMetazoa" id="GBRI031712-PA"/>
    </source>
</evidence>
<sequence>MHSIEKKQKEKFVLLFLCNALTNKINKITEIQQKYQMKNNKKIYGLNYILTFALIQLGHANLGAYAGRFQPAEKQSYRQALRLEIMPTYGDLITREICSPIRESILQQSEDSPAPPRHSLQFLRSKK</sequence>
<organism evidence="3 4">
    <name type="scientific">Glossina brevipalpis</name>
    <dbReference type="NCBI Taxonomy" id="37001"/>
    <lineage>
        <taxon>Eukaryota</taxon>
        <taxon>Metazoa</taxon>
        <taxon>Ecdysozoa</taxon>
        <taxon>Arthropoda</taxon>
        <taxon>Hexapoda</taxon>
        <taxon>Insecta</taxon>
        <taxon>Pterygota</taxon>
        <taxon>Neoptera</taxon>
        <taxon>Endopterygota</taxon>
        <taxon>Diptera</taxon>
        <taxon>Brachycera</taxon>
        <taxon>Muscomorpha</taxon>
        <taxon>Hippoboscoidea</taxon>
        <taxon>Glossinidae</taxon>
        <taxon>Glossina</taxon>
    </lineage>
</organism>
<evidence type="ECO:0000256" key="1">
    <source>
        <dbReference type="SAM" id="MobiDB-lite"/>
    </source>
</evidence>
<evidence type="ECO:0000256" key="2">
    <source>
        <dbReference type="SAM" id="Phobius"/>
    </source>
</evidence>
<protein>
    <submittedName>
        <fullName evidence="3">Uncharacterized protein</fullName>
    </submittedName>
</protein>
<keyword evidence="2" id="KW-1133">Transmembrane helix</keyword>
<keyword evidence="4" id="KW-1185">Reference proteome</keyword>
<feature type="region of interest" description="Disordered" evidence="1">
    <location>
        <begin position="106"/>
        <end position="127"/>
    </location>
</feature>
<reference evidence="4" key="1">
    <citation type="submission" date="2014-03" db="EMBL/GenBank/DDBJ databases">
        <authorList>
            <person name="Aksoy S."/>
            <person name="Warren W."/>
            <person name="Wilson R.K."/>
        </authorList>
    </citation>
    <scope>NUCLEOTIDE SEQUENCE [LARGE SCALE GENOMIC DNA]</scope>
    <source>
        <strain evidence="4">IAEA</strain>
    </source>
</reference>
<dbReference type="EnsemblMetazoa" id="GBRI031712-RA">
    <property type="protein sequence ID" value="GBRI031712-PA"/>
    <property type="gene ID" value="GBRI031712"/>
</dbReference>
<keyword evidence="2" id="KW-0472">Membrane</keyword>